<dbReference type="RefSeq" id="XP_009531875.1">
    <property type="nucleotide sequence ID" value="XM_009533580.1"/>
</dbReference>
<dbReference type="AlphaFoldDB" id="G4ZVS8"/>
<evidence type="ECO:0000313" key="2">
    <source>
        <dbReference type="EMBL" id="EGZ11542.1"/>
    </source>
</evidence>
<dbReference type="EMBL" id="JH159157">
    <property type="protein sequence ID" value="EGZ11542.1"/>
    <property type="molecule type" value="Genomic_DNA"/>
</dbReference>
<feature type="chain" id="PRO_5003472468" description="Elicitin" evidence="1">
    <location>
        <begin position="23"/>
        <end position="416"/>
    </location>
</feature>
<dbReference type="InParanoid" id="G4ZVS8"/>
<reference evidence="2 3" key="1">
    <citation type="journal article" date="2006" name="Science">
        <title>Phytophthora genome sequences uncover evolutionary origins and mechanisms of pathogenesis.</title>
        <authorList>
            <person name="Tyler B.M."/>
            <person name="Tripathy S."/>
            <person name="Zhang X."/>
            <person name="Dehal P."/>
            <person name="Jiang R.H."/>
            <person name="Aerts A."/>
            <person name="Arredondo F.D."/>
            <person name="Baxter L."/>
            <person name="Bensasson D."/>
            <person name="Beynon J.L."/>
            <person name="Chapman J."/>
            <person name="Damasceno C.M."/>
            <person name="Dorrance A.E."/>
            <person name="Dou D."/>
            <person name="Dickerman A.W."/>
            <person name="Dubchak I.L."/>
            <person name="Garbelotto M."/>
            <person name="Gijzen M."/>
            <person name="Gordon S.G."/>
            <person name="Govers F."/>
            <person name="Grunwald N.J."/>
            <person name="Huang W."/>
            <person name="Ivors K.L."/>
            <person name="Jones R.W."/>
            <person name="Kamoun S."/>
            <person name="Krampis K."/>
            <person name="Lamour K.H."/>
            <person name="Lee M.K."/>
            <person name="McDonald W.H."/>
            <person name="Medina M."/>
            <person name="Meijer H.J."/>
            <person name="Nordberg E.K."/>
            <person name="Maclean D.J."/>
            <person name="Ospina-Giraldo M.D."/>
            <person name="Morris P.F."/>
            <person name="Phuntumart V."/>
            <person name="Putnam N.H."/>
            <person name="Rash S."/>
            <person name="Rose J.K."/>
            <person name="Sakihama Y."/>
            <person name="Salamov A.A."/>
            <person name="Savidor A."/>
            <person name="Scheuring C.F."/>
            <person name="Smith B.M."/>
            <person name="Sobral B.W."/>
            <person name="Terry A."/>
            <person name="Torto-Alalibo T.A."/>
            <person name="Win J."/>
            <person name="Xu Z."/>
            <person name="Zhang H."/>
            <person name="Grigoriev I.V."/>
            <person name="Rokhsar D.S."/>
            <person name="Boore J.L."/>
        </authorList>
    </citation>
    <scope>NUCLEOTIDE SEQUENCE [LARGE SCALE GENOMIC DNA]</scope>
    <source>
        <strain evidence="2 3">P6497</strain>
    </source>
</reference>
<evidence type="ECO:0000313" key="3">
    <source>
        <dbReference type="Proteomes" id="UP000002640"/>
    </source>
</evidence>
<proteinExistence type="predicted"/>
<dbReference type="KEGG" id="psoj:PHYSODRAFT_303572"/>
<dbReference type="Proteomes" id="UP000002640">
    <property type="component" value="Unassembled WGS sequence"/>
</dbReference>
<name>G4ZVS8_PHYSP</name>
<keyword evidence="1" id="KW-0732">Signal</keyword>
<gene>
    <name evidence="2" type="ORF">PHYSODRAFT_303572</name>
</gene>
<feature type="signal peptide" evidence="1">
    <location>
        <begin position="1"/>
        <end position="22"/>
    </location>
</feature>
<protein>
    <recommendedName>
        <fullName evidence="4">Elicitin</fullName>
    </recommendedName>
</protein>
<accession>G4ZVS8</accession>
<evidence type="ECO:0008006" key="4">
    <source>
        <dbReference type="Google" id="ProtNLM"/>
    </source>
</evidence>
<organism evidence="2 3">
    <name type="scientific">Phytophthora sojae (strain P6497)</name>
    <name type="common">Soybean stem and root rot agent</name>
    <name type="synonym">Phytophthora megasperma f. sp. glycines</name>
    <dbReference type="NCBI Taxonomy" id="1094619"/>
    <lineage>
        <taxon>Eukaryota</taxon>
        <taxon>Sar</taxon>
        <taxon>Stramenopiles</taxon>
        <taxon>Oomycota</taxon>
        <taxon>Peronosporomycetes</taxon>
        <taxon>Peronosporales</taxon>
        <taxon>Peronosporaceae</taxon>
        <taxon>Phytophthora</taxon>
    </lineage>
</organism>
<sequence>MRLYASRFAPLLVLLAIGAAEASTCKTLLDSDSTLAKSLSSWTETDLTSIDFKTVFKETDTALPWLSKCAAAIDPKAVYTSLASSSAVKNSISAIENFDKDLSTASGWSSMCTMADGTIKPDVETVMKDIIMDAFDSTGGCCDDFLSEVKTLFGGDALDDMVTKLIELGLNIQCSERTFTNLKGTSTKETCAYSIWNSFSFIETDEDADKLLNLAQIPNDQMCSVFAGKEFTNTNGDTATIDFGTNGVDTMGICLEPIDTMTQYLKSWSIFSETIDADGTSVSLSDLFTSGKSVSATLLLDYAASSSGLPRMSLRATEQVLFALGVATTDDGDSDTFLQDMFVEMLDSIRTYLESVLVHIPNNGGCTFSDQSITLPYSEAAAAVSTGTSAASSVKLSGLVTASAVLVSSVLATLLF</sequence>
<keyword evidence="3" id="KW-1185">Reference proteome</keyword>
<dbReference type="GeneID" id="20642304"/>
<evidence type="ECO:0000256" key="1">
    <source>
        <dbReference type="SAM" id="SignalP"/>
    </source>
</evidence>